<keyword evidence="3" id="KW-1185">Reference proteome</keyword>
<name>A0A9P4PFI4_9PLEO</name>
<protein>
    <submittedName>
        <fullName evidence="2">Uncharacterized protein</fullName>
    </submittedName>
</protein>
<feature type="compositionally biased region" description="Polar residues" evidence="1">
    <location>
        <begin position="29"/>
        <end position="53"/>
    </location>
</feature>
<evidence type="ECO:0000256" key="1">
    <source>
        <dbReference type="SAM" id="MobiDB-lite"/>
    </source>
</evidence>
<proteinExistence type="predicted"/>
<comment type="caution">
    <text evidence="2">The sequence shown here is derived from an EMBL/GenBank/DDBJ whole genome shotgun (WGS) entry which is preliminary data.</text>
</comment>
<feature type="compositionally biased region" description="Low complexity" evidence="1">
    <location>
        <begin position="1"/>
        <end position="14"/>
    </location>
</feature>
<feature type="region of interest" description="Disordered" evidence="1">
    <location>
        <begin position="1"/>
        <end position="189"/>
    </location>
</feature>
<organism evidence="2 3">
    <name type="scientific">Karstenula rhodostoma CBS 690.94</name>
    <dbReference type="NCBI Taxonomy" id="1392251"/>
    <lineage>
        <taxon>Eukaryota</taxon>
        <taxon>Fungi</taxon>
        <taxon>Dikarya</taxon>
        <taxon>Ascomycota</taxon>
        <taxon>Pezizomycotina</taxon>
        <taxon>Dothideomycetes</taxon>
        <taxon>Pleosporomycetidae</taxon>
        <taxon>Pleosporales</taxon>
        <taxon>Massarineae</taxon>
        <taxon>Didymosphaeriaceae</taxon>
        <taxon>Karstenula</taxon>
    </lineage>
</organism>
<dbReference type="Proteomes" id="UP000799764">
    <property type="component" value="Unassembled WGS sequence"/>
</dbReference>
<sequence length="189" mass="19545">MSSSSSNKPSPSNSQTNCATPTVIEAPPQQYTATSTVHSAETPQSLAGQHSQSAPPPLDLGPQPITSHPRPSPPLVFVQYPQTPSAASQADFVLRQGRSLVARSTPRTSSSQPPRRAGNPYSRPPQILRARSQPRPATMSSASTPSNTSTAGASSGSNPSYQLPYAPFPYPMPANGGSGQQGGKGANGK</sequence>
<gene>
    <name evidence="2" type="ORF">P171DRAFT_53315</name>
</gene>
<feature type="compositionally biased region" description="Gly residues" evidence="1">
    <location>
        <begin position="176"/>
        <end position="189"/>
    </location>
</feature>
<dbReference type="AlphaFoldDB" id="A0A9P4PFI4"/>
<feature type="compositionally biased region" description="Low complexity" evidence="1">
    <location>
        <begin position="103"/>
        <end position="116"/>
    </location>
</feature>
<accession>A0A9P4PFI4</accession>
<reference evidence="2" key="1">
    <citation type="journal article" date="2020" name="Stud. Mycol.">
        <title>101 Dothideomycetes genomes: a test case for predicting lifestyles and emergence of pathogens.</title>
        <authorList>
            <person name="Haridas S."/>
            <person name="Albert R."/>
            <person name="Binder M."/>
            <person name="Bloem J."/>
            <person name="Labutti K."/>
            <person name="Salamov A."/>
            <person name="Andreopoulos B."/>
            <person name="Baker S."/>
            <person name="Barry K."/>
            <person name="Bills G."/>
            <person name="Bluhm B."/>
            <person name="Cannon C."/>
            <person name="Castanera R."/>
            <person name="Culley D."/>
            <person name="Daum C."/>
            <person name="Ezra D."/>
            <person name="Gonzalez J."/>
            <person name="Henrissat B."/>
            <person name="Kuo A."/>
            <person name="Liang C."/>
            <person name="Lipzen A."/>
            <person name="Lutzoni F."/>
            <person name="Magnuson J."/>
            <person name="Mondo S."/>
            <person name="Nolan M."/>
            <person name="Ohm R."/>
            <person name="Pangilinan J."/>
            <person name="Park H.-J."/>
            <person name="Ramirez L."/>
            <person name="Alfaro M."/>
            <person name="Sun H."/>
            <person name="Tritt A."/>
            <person name="Yoshinaga Y."/>
            <person name="Zwiers L.-H."/>
            <person name="Turgeon B."/>
            <person name="Goodwin S."/>
            <person name="Spatafora J."/>
            <person name="Crous P."/>
            <person name="Grigoriev I."/>
        </authorList>
    </citation>
    <scope>NUCLEOTIDE SEQUENCE</scope>
    <source>
        <strain evidence="2">CBS 690.94</strain>
    </source>
</reference>
<dbReference type="EMBL" id="MU001503">
    <property type="protein sequence ID" value="KAF2442962.1"/>
    <property type="molecule type" value="Genomic_DNA"/>
</dbReference>
<feature type="compositionally biased region" description="Low complexity" evidence="1">
    <location>
        <begin position="140"/>
        <end position="160"/>
    </location>
</feature>
<evidence type="ECO:0000313" key="3">
    <source>
        <dbReference type="Proteomes" id="UP000799764"/>
    </source>
</evidence>
<evidence type="ECO:0000313" key="2">
    <source>
        <dbReference type="EMBL" id="KAF2442962.1"/>
    </source>
</evidence>